<feature type="compositionally biased region" description="Polar residues" evidence="1">
    <location>
        <begin position="115"/>
        <end position="130"/>
    </location>
</feature>
<accession>A0AAV7N1L5</accession>
<keyword evidence="3" id="KW-1185">Reference proteome</keyword>
<feature type="compositionally biased region" description="Low complexity" evidence="1">
    <location>
        <begin position="131"/>
        <end position="152"/>
    </location>
</feature>
<evidence type="ECO:0000256" key="1">
    <source>
        <dbReference type="SAM" id="MobiDB-lite"/>
    </source>
</evidence>
<evidence type="ECO:0000313" key="2">
    <source>
        <dbReference type="EMBL" id="KAJ1109905.1"/>
    </source>
</evidence>
<dbReference type="AlphaFoldDB" id="A0AAV7N1L5"/>
<dbReference type="EMBL" id="JANPWB010000013">
    <property type="protein sequence ID" value="KAJ1109905.1"/>
    <property type="molecule type" value="Genomic_DNA"/>
</dbReference>
<gene>
    <name evidence="2" type="ORF">NDU88_007262</name>
</gene>
<comment type="caution">
    <text evidence="2">The sequence shown here is derived from an EMBL/GenBank/DDBJ whole genome shotgun (WGS) entry which is preliminary data.</text>
</comment>
<organism evidence="2 3">
    <name type="scientific">Pleurodeles waltl</name>
    <name type="common">Iberian ribbed newt</name>
    <dbReference type="NCBI Taxonomy" id="8319"/>
    <lineage>
        <taxon>Eukaryota</taxon>
        <taxon>Metazoa</taxon>
        <taxon>Chordata</taxon>
        <taxon>Craniata</taxon>
        <taxon>Vertebrata</taxon>
        <taxon>Euteleostomi</taxon>
        <taxon>Amphibia</taxon>
        <taxon>Batrachia</taxon>
        <taxon>Caudata</taxon>
        <taxon>Salamandroidea</taxon>
        <taxon>Salamandridae</taxon>
        <taxon>Pleurodelinae</taxon>
        <taxon>Pleurodeles</taxon>
    </lineage>
</organism>
<evidence type="ECO:0000313" key="3">
    <source>
        <dbReference type="Proteomes" id="UP001066276"/>
    </source>
</evidence>
<protein>
    <submittedName>
        <fullName evidence="2">Uncharacterized protein</fullName>
    </submittedName>
</protein>
<name>A0AAV7N1L5_PLEWA</name>
<reference evidence="2" key="1">
    <citation type="journal article" date="2022" name="bioRxiv">
        <title>Sequencing and chromosome-scale assembly of the giantPleurodeles waltlgenome.</title>
        <authorList>
            <person name="Brown T."/>
            <person name="Elewa A."/>
            <person name="Iarovenko S."/>
            <person name="Subramanian E."/>
            <person name="Araus A.J."/>
            <person name="Petzold A."/>
            <person name="Susuki M."/>
            <person name="Suzuki K.-i.T."/>
            <person name="Hayashi T."/>
            <person name="Toyoda A."/>
            <person name="Oliveira C."/>
            <person name="Osipova E."/>
            <person name="Leigh N.D."/>
            <person name="Simon A."/>
            <person name="Yun M.H."/>
        </authorList>
    </citation>
    <scope>NUCLEOTIDE SEQUENCE</scope>
    <source>
        <strain evidence="2">20211129_DDA</strain>
        <tissue evidence="2">Liver</tissue>
    </source>
</reference>
<feature type="region of interest" description="Disordered" evidence="1">
    <location>
        <begin position="102"/>
        <end position="175"/>
    </location>
</feature>
<proteinExistence type="predicted"/>
<sequence>MHPDDVSKEKDPLLNWLQASEIVDAPEIEVPEGEKDPSRSLEYAEIHTLSGGNVQPGSEEQEIFVSSQSSQGRVTSPLMDDAGNLTHTAQTLLTGLKAIGAKEKGPEWPKDGGNTFYSLTEDSDFTNSDQGSSETGASKSSESASFLSLAEFTVRQQRQKGKGQAPIRDGVEPSTQTRKALKWDYSGTNLVSTAVVHTLEAQANVEKGGDALVCSSVPSTGTRAMEMVTKGR</sequence>
<dbReference type="Proteomes" id="UP001066276">
    <property type="component" value="Chromosome 9"/>
</dbReference>